<dbReference type="Proteomes" id="UP000248329">
    <property type="component" value="Unassembled WGS sequence"/>
</dbReference>
<gene>
    <name evidence="1" type="ORF">C4B59_00720</name>
</gene>
<name>A0AC61L764_9EURY</name>
<dbReference type="EMBL" id="PQXF01000001">
    <property type="protein sequence ID" value="PXF62167.1"/>
    <property type="molecule type" value="Genomic_DNA"/>
</dbReference>
<comment type="caution">
    <text evidence="1">The sequence shown here is derived from an EMBL/GenBank/DDBJ whole genome shotgun (WGS) entry which is preliminary data.</text>
</comment>
<organism evidence="1 2">
    <name type="scientific">Candidatus Methanogaster sp</name>
    <dbReference type="NCBI Taxonomy" id="3386292"/>
    <lineage>
        <taxon>Archaea</taxon>
        <taxon>Methanobacteriati</taxon>
        <taxon>Methanobacteriota</taxon>
        <taxon>Stenosarchaea group</taxon>
        <taxon>Methanomicrobia</taxon>
        <taxon>Methanosarcinales</taxon>
        <taxon>ANME-2 cluster</taxon>
        <taxon>Candidatus Methanogasteraceae</taxon>
        <taxon>Candidatus Methanogaster</taxon>
    </lineage>
</organism>
<protein>
    <submittedName>
        <fullName evidence="1">Uncharacterized protein</fullName>
    </submittedName>
</protein>
<evidence type="ECO:0000313" key="1">
    <source>
        <dbReference type="EMBL" id="PXF62167.1"/>
    </source>
</evidence>
<evidence type="ECO:0000313" key="2">
    <source>
        <dbReference type="Proteomes" id="UP000248329"/>
    </source>
</evidence>
<reference evidence="1" key="1">
    <citation type="submission" date="2018-01" db="EMBL/GenBank/DDBJ databases">
        <authorList>
            <person name="Krukenberg V."/>
        </authorList>
    </citation>
    <scope>NUCLEOTIDE SEQUENCE</scope>
    <source>
        <strain evidence="1">E20ANME2</strain>
    </source>
</reference>
<accession>A0AC61L764</accession>
<proteinExistence type="predicted"/>
<sequence length="276" mass="30650">MKKITILLVSLLSLMYLRTFVWLANTWFTDQVYSHGVLIPIVSLFFAWRSVRDKDMRDTDPFKPGIIPLTFGIILYIIGSIMIFPFLSAISFLFVLCGLILYLYGKEMMRSLLFPVLFLIFAIPIPVVPAISVTLQSISARYSALTLEMLGVAVIQTGSEIQLTDCSFSIGLPCSGMNTLISLLAVSAIFAYLLKCPLLTKTALFCITIPVAIVANIIRVTAIILIADHHGAEVAMRLFHDFSSPFLFIIAFISLIIISKLMKCRIGEKGGQNELL</sequence>